<evidence type="ECO:0000259" key="3">
    <source>
        <dbReference type="PROSITE" id="PS50821"/>
    </source>
</evidence>
<dbReference type="PROSITE" id="PS50821">
    <property type="entry name" value="PAZ"/>
    <property type="match status" value="1"/>
</dbReference>
<name>A0A6A4H9L3_9AGAR</name>
<dbReference type="SUPFAM" id="SSF53098">
    <property type="entry name" value="Ribonuclease H-like"/>
    <property type="match status" value="1"/>
</dbReference>
<dbReference type="Pfam" id="PF02171">
    <property type="entry name" value="Piwi"/>
    <property type="match status" value="1"/>
</dbReference>
<feature type="compositionally biased region" description="Gly residues" evidence="2">
    <location>
        <begin position="30"/>
        <end position="42"/>
    </location>
</feature>
<dbReference type="SUPFAM" id="SSF101690">
    <property type="entry name" value="PAZ domain"/>
    <property type="match status" value="1"/>
</dbReference>
<dbReference type="Gene3D" id="3.40.50.2300">
    <property type="match status" value="1"/>
</dbReference>
<dbReference type="InterPro" id="IPR012337">
    <property type="entry name" value="RNaseH-like_sf"/>
</dbReference>
<dbReference type="InterPro" id="IPR003165">
    <property type="entry name" value="Piwi"/>
</dbReference>
<dbReference type="InterPro" id="IPR014811">
    <property type="entry name" value="ArgoL1"/>
</dbReference>
<protein>
    <submittedName>
        <fullName evidence="5">Argonaute-like protein</fullName>
    </submittedName>
</protein>
<feature type="domain" description="PAZ" evidence="3">
    <location>
        <begin position="278"/>
        <end position="383"/>
    </location>
</feature>
<proteinExistence type="inferred from homology"/>
<accession>A0A6A4H9L3</accession>
<dbReference type="CDD" id="cd04657">
    <property type="entry name" value="Piwi_ago-like"/>
    <property type="match status" value="1"/>
</dbReference>
<evidence type="ECO:0000313" key="5">
    <source>
        <dbReference type="EMBL" id="KAE9394959.1"/>
    </source>
</evidence>
<dbReference type="InterPro" id="IPR003100">
    <property type="entry name" value="PAZ_dom"/>
</dbReference>
<dbReference type="Pfam" id="PF16488">
    <property type="entry name" value="ArgoL2"/>
    <property type="match status" value="1"/>
</dbReference>
<dbReference type="AlphaFoldDB" id="A0A6A4H9L3"/>
<dbReference type="EMBL" id="ML769540">
    <property type="protein sequence ID" value="KAE9394959.1"/>
    <property type="molecule type" value="Genomic_DNA"/>
</dbReference>
<keyword evidence="6" id="KW-1185">Reference proteome</keyword>
<dbReference type="SMART" id="SM00949">
    <property type="entry name" value="PAZ"/>
    <property type="match status" value="1"/>
</dbReference>
<dbReference type="Pfam" id="PF08699">
    <property type="entry name" value="ArgoL1"/>
    <property type="match status" value="1"/>
</dbReference>
<evidence type="ECO:0000313" key="6">
    <source>
        <dbReference type="Proteomes" id="UP000799118"/>
    </source>
</evidence>
<dbReference type="Gene3D" id="2.170.260.10">
    <property type="entry name" value="paz domain"/>
    <property type="match status" value="1"/>
</dbReference>
<dbReference type="Pfam" id="PF02170">
    <property type="entry name" value="PAZ"/>
    <property type="match status" value="1"/>
</dbReference>
<feature type="region of interest" description="Disordered" evidence="2">
    <location>
        <begin position="1"/>
        <end position="52"/>
    </location>
</feature>
<reference evidence="5" key="1">
    <citation type="journal article" date="2019" name="Environ. Microbiol.">
        <title>Fungal ecological strategies reflected in gene transcription - a case study of two litter decomposers.</title>
        <authorList>
            <person name="Barbi F."/>
            <person name="Kohler A."/>
            <person name="Barry K."/>
            <person name="Baskaran P."/>
            <person name="Daum C."/>
            <person name="Fauchery L."/>
            <person name="Ihrmark K."/>
            <person name="Kuo A."/>
            <person name="LaButti K."/>
            <person name="Lipzen A."/>
            <person name="Morin E."/>
            <person name="Grigoriev I.V."/>
            <person name="Henrissat B."/>
            <person name="Lindahl B."/>
            <person name="Martin F."/>
        </authorList>
    </citation>
    <scope>NUCLEOTIDE SEQUENCE</scope>
    <source>
        <strain evidence="5">JB14</strain>
    </source>
</reference>
<dbReference type="InterPro" id="IPR045246">
    <property type="entry name" value="Piwi_ago-like"/>
</dbReference>
<dbReference type="InterPro" id="IPR036397">
    <property type="entry name" value="RNaseH_sf"/>
</dbReference>
<dbReference type="Gene3D" id="3.30.420.10">
    <property type="entry name" value="Ribonuclease H-like superfamily/Ribonuclease H"/>
    <property type="match status" value="1"/>
</dbReference>
<dbReference type="GO" id="GO:0003723">
    <property type="term" value="F:RNA binding"/>
    <property type="evidence" value="ECO:0007669"/>
    <property type="project" value="InterPro"/>
</dbReference>
<sequence>MSQQRGNPRGRGGDQRGGNRGRGAGDRGRGGFQSRGRGGGGASSDLPLIYRGPGQVDQRLSQNQDLSVVKGPGYGTVGNPITVRANFFALKLPKNPIYDYNVEFTPKTDINRLKMRIFTLLEETPECQQFLSHIAHDKSSRLVSAKPLPQPLNISVPFYEEGASRPKPKDTVYTVSITLARKLEPNEITQYMEGQVQYRDYDPLPLISALNLVLQQYTSRNGVRVGKNKYFFPTSSGGFSLSPGIRAFQGFYTSVRPTFKQLMVNVNACMTAFVEPGNLADILFAFNRNTHGAMPTLPRELIKRIKVTTTHLGYKRRYTLAGTGTQSARNMTFSSEKYGKISIEQYFFKEYKIKLKYPADLPVLEVGDKKRTYLPAELCEIEAGQAYRGKLTETQTAQMIRYACNRPGINAVSIVDTGFQKLGLQPPTSPSTNFGLSVSNEMAVIPGRELPPPRLNYRNGPARVANGAWNIVGTKFHLGAEIASWAVMVVQEGRVTFDSPEDPKLRELWTGFGQKMRSSGMTVGAAPPAILLAKLVPPGNDPGRLKSLNEIRQVLRNHVATRGKPAFVLVLLTGRDNFIYPGIKRIGDVELGINTVHILQDKVLNQPPNKQDQYFSNVALKVNTKLGGINHQAMKWLRKKPTMMVGIDVTHRGPGSKSGTPSIAAVVASVDDNFVQFPASIRLQQTDEVKEMLDELAEMMVERLQAYEKKNKALPQRIFVFRDGVSEGQYDIVLKEELPQILKAFQKFHTADRKTPYRPLLSIVICGKRTSCPFADRNGNTRPGTVVDRGITDVFDFDFYLQAHAGLQGSVKATHYTVIYDESKFNADEIQQGANDVSYLYARATRAVSLMPAAYYADLACERGRCYLNDFLVDDKASSAGGSSKRDKKAEDLKVFMAAKQAWGEGLHPDMRGTMFYI</sequence>
<dbReference type="SMART" id="SM01163">
    <property type="entry name" value="DUF1785"/>
    <property type="match status" value="1"/>
</dbReference>
<dbReference type="SMART" id="SM00950">
    <property type="entry name" value="Piwi"/>
    <property type="match status" value="1"/>
</dbReference>
<dbReference type="PANTHER" id="PTHR22891">
    <property type="entry name" value="EUKARYOTIC TRANSLATION INITIATION FACTOR 2C"/>
    <property type="match status" value="1"/>
</dbReference>
<dbReference type="Pfam" id="PF16486">
    <property type="entry name" value="ArgoN"/>
    <property type="match status" value="1"/>
</dbReference>
<dbReference type="PROSITE" id="PS50822">
    <property type="entry name" value="PIWI"/>
    <property type="match status" value="1"/>
</dbReference>
<evidence type="ECO:0000256" key="1">
    <source>
        <dbReference type="RuleBase" id="RU361178"/>
    </source>
</evidence>
<dbReference type="InterPro" id="IPR036085">
    <property type="entry name" value="PAZ_dom_sf"/>
</dbReference>
<dbReference type="InterPro" id="IPR032472">
    <property type="entry name" value="ArgoL2"/>
</dbReference>
<dbReference type="CDD" id="cd02846">
    <property type="entry name" value="PAZ_argonaute_like"/>
    <property type="match status" value="1"/>
</dbReference>
<gene>
    <name evidence="5" type="ORF">BT96DRAFT_958671</name>
</gene>
<evidence type="ECO:0000256" key="2">
    <source>
        <dbReference type="SAM" id="MobiDB-lite"/>
    </source>
</evidence>
<organism evidence="5 6">
    <name type="scientific">Gymnopus androsaceus JB14</name>
    <dbReference type="NCBI Taxonomy" id="1447944"/>
    <lineage>
        <taxon>Eukaryota</taxon>
        <taxon>Fungi</taxon>
        <taxon>Dikarya</taxon>
        <taxon>Basidiomycota</taxon>
        <taxon>Agaricomycotina</taxon>
        <taxon>Agaricomycetes</taxon>
        <taxon>Agaricomycetidae</taxon>
        <taxon>Agaricales</taxon>
        <taxon>Marasmiineae</taxon>
        <taxon>Omphalotaceae</taxon>
        <taxon>Gymnopus</taxon>
    </lineage>
</organism>
<evidence type="ECO:0000259" key="4">
    <source>
        <dbReference type="PROSITE" id="PS50822"/>
    </source>
</evidence>
<feature type="domain" description="Piwi" evidence="4">
    <location>
        <begin position="567"/>
        <end position="869"/>
    </location>
</feature>
<dbReference type="Proteomes" id="UP000799118">
    <property type="component" value="Unassembled WGS sequence"/>
</dbReference>
<dbReference type="OrthoDB" id="10252740at2759"/>
<dbReference type="InterPro" id="IPR032474">
    <property type="entry name" value="Argonaute_N"/>
</dbReference>
<comment type="similarity">
    <text evidence="1">Belongs to the argonaute family.</text>
</comment>